<accession>A0ABS0DTP5</accession>
<evidence type="ECO:0000313" key="3">
    <source>
        <dbReference type="Proteomes" id="UP000600307"/>
    </source>
</evidence>
<proteinExistence type="predicted"/>
<evidence type="ECO:0000256" key="1">
    <source>
        <dbReference type="SAM" id="Phobius"/>
    </source>
</evidence>
<feature type="transmembrane region" description="Helical" evidence="1">
    <location>
        <begin position="20"/>
        <end position="37"/>
    </location>
</feature>
<evidence type="ECO:0000313" key="2">
    <source>
        <dbReference type="EMBL" id="MBF7957262.1"/>
    </source>
</evidence>
<keyword evidence="1" id="KW-1133">Transmembrane helix</keyword>
<keyword evidence="1" id="KW-0472">Membrane</keyword>
<feature type="transmembrane region" description="Helical" evidence="1">
    <location>
        <begin position="82"/>
        <end position="106"/>
    </location>
</feature>
<comment type="caution">
    <text evidence="2">The sequence shown here is derived from an EMBL/GenBank/DDBJ whole genome shotgun (WGS) entry which is preliminary data.</text>
</comment>
<name>A0ABS0DTP5_9GAMM</name>
<dbReference type="Pfam" id="PF10112">
    <property type="entry name" value="Halogen_Hydrol"/>
    <property type="match status" value="1"/>
</dbReference>
<dbReference type="InterPro" id="IPR018770">
    <property type="entry name" value="ChloroindolylP_hydrolase"/>
</dbReference>
<keyword evidence="1" id="KW-0812">Transmembrane</keyword>
<feature type="transmembrane region" description="Helical" evidence="1">
    <location>
        <begin position="58"/>
        <end position="76"/>
    </location>
</feature>
<gene>
    <name evidence="2" type="ORF">IV431_17025</name>
</gene>
<protein>
    <submittedName>
        <fullName evidence="2">5-bromo-4-chloroindolyl phosphate hydrolysis family protein</fullName>
    </submittedName>
</protein>
<reference evidence="2 3" key="1">
    <citation type="submission" date="2020-11" db="EMBL/GenBank/DDBJ databases">
        <title>Taxonomic investigation of Rahnella spp.</title>
        <authorList>
            <person name="Lee S.D."/>
        </authorList>
    </citation>
    <scope>NUCLEOTIDE SEQUENCE [LARGE SCALE GENOMIC DNA]</scope>
    <source>
        <strain evidence="2 3">SAP-10</strain>
    </source>
</reference>
<dbReference type="Proteomes" id="UP000600307">
    <property type="component" value="Unassembled WGS sequence"/>
</dbReference>
<keyword evidence="3" id="KW-1185">Reference proteome</keyword>
<organism evidence="2 3">
    <name type="scientific">Rahnella victoriana</name>
    <dbReference type="NCBI Taxonomy" id="1510570"/>
    <lineage>
        <taxon>Bacteria</taxon>
        <taxon>Pseudomonadati</taxon>
        <taxon>Pseudomonadota</taxon>
        <taxon>Gammaproteobacteria</taxon>
        <taxon>Enterobacterales</taxon>
        <taxon>Yersiniaceae</taxon>
        <taxon>Rahnella</taxon>
    </lineage>
</organism>
<dbReference type="EMBL" id="JADOBH010000003">
    <property type="protein sequence ID" value="MBF7957262.1"/>
    <property type="molecule type" value="Genomic_DNA"/>
</dbReference>
<feature type="transmembrane region" description="Helical" evidence="1">
    <location>
        <begin position="142"/>
        <end position="163"/>
    </location>
</feature>
<sequence length="351" mass="40076">MRAINHNTDILSTTYHQSRGAQIFLHFLLLIAAIAYGKATASGYLNVADSVVRKDLSGASSVLVWMSFILLFHTFLYDRLSLYYSVIIGAIWAFTGDALAIPFWMATAALLLSLITQYRFPLTGMLLPWLIGLISYAEFYSFAPYAVFYVAFVIVMIGSVIHLRKIEKRDAVPSPAPVDNIQPVPLRRREPVKTESTPVDTPREDVWTEDKPVRKSTSYIPDRPFDQDITQLENKSELSDFPQEIRSEIAEIVSSARRIQKCMQEDPKDVTPATRFFQRYLPAVNTFIDKDLNLRRQQAADAPTRARTLQTLKDIRSMFDQQHQRLLENDQLELDTEMGVLDNLMKTDGFK</sequence>
<dbReference type="RefSeq" id="WP_119825264.1">
    <property type="nucleotide sequence ID" value="NZ_CP089919.1"/>
</dbReference>